<protein>
    <submittedName>
        <fullName evidence="1">Uncharacterized protein</fullName>
    </submittedName>
</protein>
<evidence type="ECO:0000313" key="1">
    <source>
        <dbReference type="EMBL" id="VEV97725.1"/>
    </source>
</evidence>
<accession>A0A653E4U8</accession>
<reference evidence="1" key="1">
    <citation type="submission" date="2019-02" db="EMBL/GenBank/DDBJ databases">
        <authorList>
            <consortium name="Genoscope - CEA"/>
            <person name="William W."/>
        </authorList>
    </citation>
    <scope>NUCLEOTIDE SEQUENCE [LARGE SCALE GENOMIC DNA]</scope>
    <source>
        <strain evidence="1">YSy11</strain>
    </source>
</reference>
<name>A0A653E4U8_9PSED</name>
<gene>
    <name evidence="1" type="ORF">PMYSY11_2680</name>
</gene>
<dbReference type="EMBL" id="LR215729">
    <property type="protein sequence ID" value="VEV97725.1"/>
    <property type="molecule type" value="Genomic_DNA"/>
</dbReference>
<sequence length="59" mass="6922">MQQWIYEFCYPLGMPLEFRYRRRILIGPKTVVAGQLYSQTMANVDRADDQACTGLKHQL</sequence>
<organism evidence="1">
    <name type="scientific">Pseudomonas marincola</name>
    <dbReference type="NCBI Taxonomy" id="437900"/>
    <lineage>
        <taxon>Bacteria</taxon>
        <taxon>Pseudomonadati</taxon>
        <taxon>Pseudomonadota</taxon>
        <taxon>Gammaproteobacteria</taxon>
        <taxon>Pseudomonadales</taxon>
        <taxon>Pseudomonadaceae</taxon>
        <taxon>Pseudomonas</taxon>
    </lineage>
</organism>
<proteinExistence type="predicted"/>
<dbReference type="AlphaFoldDB" id="A0A653E4U8"/>